<keyword evidence="1" id="KW-0472">Membrane</keyword>
<feature type="transmembrane region" description="Helical" evidence="1">
    <location>
        <begin position="123"/>
        <end position="144"/>
    </location>
</feature>
<keyword evidence="3" id="KW-1185">Reference proteome</keyword>
<proteinExistence type="predicted"/>
<feature type="transmembrane region" description="Helical" evidence="1">
    <location>
        <begin position="98"/>
        <end position="117"/>
    </location>
</feature>
<gene>
    <name evidence="2" type="ORF">EV193_102363</name>
</gene>
<keyword evidence="1" id="KW-0812">Transmembrane</keyword>
<keyword evidence="1" id="KW-1133">Transmembrane helix</keyword>
<sequence length="164" mass="18307">MPDDVRPISAADPGPGSLRSYNGIGFEFKGFTRLDPTGHCFATRWFMIVGLPIMPLERYYVSDGVLAGGAMSGLYNETITRYRIVGVSQLRPAEVLRTYAFGWLTPLAAILPLLLLLARADDLPLWVTFTAVAVWPITAILIAVSALSHYRKNWAPVREVRWRE</sequence>
<protein>
    <submittedName>
        <fullName evidence="2">Uncharacterized protein</fullName>
    </submittedName>
</protein>
<evidence type="ECO:0000256" key="1">
    <source>
        <dbReference type="SAM" id="Phobius"/>
    </source>
</evidence>
<dbReference type="Proteomes" id="UP000294257">
    <property type="component" value="Unassembled WGS sequence"/>
</dbReference>
<comment type="caution">
    <text evidence="2">The sequence shown here is derived from an EMBL/GenBank/DDBJ whole genome shotgun (WGS) entry which is preliminary data.</text>
</comment>
<evidence type="ECO:0000313" key="3">
    <source>
        <dbReference type="Proteomes" id="UP000294257"/>
    </source>
</evidence>
<dbReference type="OrthoDB" id="3629695at2"/>
<organism evidence="2 3">
    <name type="scientific">Herbihabitans rhizosphaerae</name>
    <dbReference type="NCBI Taxonomy" id="1872711"/>
    <lineage>
        <taxon>Bacteria</taxon>
        <taxon>Bacillati</taxon>
        <taxon>Actinomycetota</taxon>
        <taxon>Actinomycetes</taxon>
        <taxon>Pseudonocardiales</taxon>
        <taxon>Pseudonocardiaceae</taxon>
        <taxon>Herbihabitans</taxon>
    </lineage>
</organism>
<evidence type="ECO:0000313" key="2">
    <source>
        <dbReference type="EMBL" id="RZS43384.1"/>
    </source>
</evidence>
<dbReference type="EMBL" id="SGWQ01000002">
    <property type="protein sequence ID" value="RZS43384.1"/>
    <property type="molecule type" value="Genomic_DNA"/>
</dbReference>
<dbReference type="AlphaFoldDB" id="A0A4Q7L2L2"/>
<reference evidence="2 3" key="1">
    <citation type="submission" date="2019-02" db="EMBL/GenBank/DDBJ databases">
        <title>Genomic Encyclopedia of Type Strains, Phase IV (KMG-IV): sequencing the most valuable type-strain genomes for metagenomic binning, comparative biology and taxonomic classification.</title>
        <authorList>
            <person name="Goeker M."/>
        </authorList>
    </citation>
    <scope>NUCLEOTIDE SEQUENCE [LARGE SCALE GENOMIC DNA]</scope>
    <source>
        <strain evidence="2 3">DSM 101727</strain>
    </source>
</reference>
<name>A0A4Q7L2L2_9PSEU</name>
<accession>A0A4Q7L2L2</accession>
<dbReference type="RefSeq" id="WP_130343238.1">
    <property type="nucleotide sequence ID" value="NZ_SGWQ01000002.1"/>
</dbReference>